<proteinExistence type="predicted"/>
<reference evidence="2 3" key="1">
    <citation type="submission" date="2013-02" db="EMBL/GenBank/DDBJ databases">
        <title>Genome sequence of Candida maltosa Xu316, a potential industrial strain for xylitol and ethanol production.</title>
        <authorList>
            <person name="Yu J."/>
            <person name="Wang Q."/>
            <person name="Geng X."/>
            <person name="Bao W."/>
            <person name="He P."/>
            <person name="Cai J."/>
        </authorList>
    </citation>
    <scope>NUCLEOTIDE SEQUENCE [LARGE SCALE GENOMIC DNA]</scope>
    <source>
        <strain evidence="3">Xu316</strain>
    </source>
</reference>
<feature type="region of interest" description="Disordered" evidence="1">
    <location>
        <begin position="29"/>
        <end position="54"/>
    </location>
</feature>
<dbReference type="AlphaFoldDB" id="M3IUZ4"/>
<accession>M3IUZ4</accession>
<evidence type="ECO:0000313" key="3">
    <source>
        <dbReference type="Proteomes" id="UP000011777"/>
    </source>
</evidence>
<comment type="caution">
    <text evidence="2">The sequence shown here is derived from an EMBL/GenBank/DDBJ whole genome shotgun (WGS) entry which is preliminary data.</text>
</comment>
<sequence>MAGNQTKRHKTKLIHNGVVAPHFMKTATGGTKERFGKNKTKKKTTTPILNSDGSNVNNEVLSNYLINETSVT</sequence>
<evidence type="ECO:0000313" key="2">
    <source>
        <dbReference type="EMBL" id="EMG50436.1"/>
    </source>
</evidence>
<keyword evidence="3" id="KW-1185">Reference proteome</keyword>
<organism evidence="2 3">
    <name type="scientific">Candida maltosa (strain Xu316)</name>
    <name type="common">Yeast</name>
    <dbReference type="NCBI Taxonomy" id="1245528"/>
    <lineage>
        <taxon>Eukaryota</taxon>
        <taxon>Fungi</taxon>
        <taxon>Dikarya</taxon>
        <taxon>Ascomycota</taxon>
        <taxon>Saccharomycotina</taxon>
        <taxon>Pichiomycetes</taxon>
        <taxon>Debaryomycetaceae</taxon>
        <taxon>Candida/Lodderomyces clade</taxon>
        <taxon>Candida</taxon>
    </lineage>
</organism>
<evidence type="ECO:0000256" key="1">
    <source>
        <dbReference type="SAM" id="MobiDB-lite"/>
    </source>
</evidence>
<gene>
    <name evidence="2" type="ORF">G210_4522</name>
</gene>
<protein>
    <submittedName>
        <fullName evidence="2">Putative radial spoke domain-containing protein</fullName>
    </submittedName>
</protein>
<name>M3IUZ4_CANMX</name>
<dbReference type="Proteomes" id="UP000011777">
    <property type="component" value="Unassembled WGS sequence"/>
</dbReference>
<dbReference type="EMBL" id="AOGT01000274">
    <property type="protein sequence ID" value="EMG50436.1"/>
    <property type="molecule type" value="Genomic_DNA"/>
</dbReference>
<dbReference type="HOGENOM" id="CLU_2721978_0_0_1"/>